<dbReference type="PANTHER" id="PTHR22946">
    <property type="entry name" value="DIENELACTONE HYDROLASE DOMAIN-CONTAINING PROTEIN-RELATED"/>
    <property type="match status" value="1"/>
</dbReference>
<protein>
    <submittedName>
        <fullName evidence="3">Dienelactone hydrolase family protein</fullName>
    </submittedName>
</protein>
<dbReference type="InterPro" id="IPR029058">
    <property type="entry name" value="AB_hydrolase_fold"/>
</dbReference>
<dbReference type="Gene3D" id="3.40.50.1820">
    <property type="entry name" value="alpha/beta hydrolase"/>
    <property type="match status" value="1"/>
</dbReference>
<evidence type="ECO:0000313" key="3">
    <source>
        <dbReference type="EMBL" id="MFL9880676.1"/>
    </source>
</evidence>
<dbReference type="InterPro" id="IPR050261">
    <property type="entry name" value="FrsA_esterase"/>
</dbReference>
<proteinExistence type="predicted"/>
<accession>A0ABW8ZCD1</accession>
<dbReference type="RefSeq" id="WP_408169694.1">
    <property type="nucleotide sequence ID" value="NZ_JAQQFR010000014.1"/>
</dbReference>
<evidence type="ECO:0000313" key="4">
    <source>
        <dbReference type="Proteomes" id="UP001629214"/>
    </source>
</evidence>
<dbReference type="EMBL" id="JAQQFR010000014">
    <property type="protein sequence ID" value="MFL9880676.1"/>
    <property type="molecule type" value="Genomic_DNA"/>
</dbReference>
<keyword evidence="1 3" id="KW-0378">Hydrolase</keyword>
<dbReference type="Proteomes" id="UP001629214">
    <property type="component" value="Unassembled WGS sequence"/>
</dbReference>
<evidence type="ECO:0000256" key="1">
    <source>
        <dbReference type="ARBA" id="ARBA00022801"/>
    </source>
</evidence>
<comment type="caution">
    <text evidence="3">The sequence shown here is derived from an EMBL/GenBank/DDBJ whole genome shotgun (WGS) entry which is preliminary data.</text>
</comment>
<reference evidence="3 4" key="1">
    <citation type="journal article" date="2024" name="Chem. Sci.">
        <title>Discovery of megapolipeptins by genome mining of a Burkholderiales bacteria collection.</title>
        <authorList>
            <person name="Paulo B.S."/>
            <person name="Recchia M.J.J."/>
            <person name="Lee S."/>
            <person name="Fergusson C.H."/>
            <person name="Romanowski S.B."/>
            <person name="Hernandez A."/>
            <person name="Krull N."/>
            <person name="Liu D.Y."/>
            <person name="Cavanagh H."/>
            <person name="Bos A."/>
            <person name="Gray C.A."/>
            <person name="Murphy B.T."/>
            <person name="Linington R.G."/>
            <person name="Eustaquio A.S."/>
        </authorList>
    </citation>
    <scope>NUCLEOTIDE SEQUENCE [LARGE SCALE GENOMIC DNA]</scope>
    <source>
        <strain evidence="3 4">RL21-008-BIB-B</strain>
    </source>
</reference>
<dbReference type="GO" id="GO:0016787">
    <property type="term" value="F:hydrolase activity"/>
    <property type="evidence" value="ECO:0007669"/>
    <property type="project" value="UniProtKB-KW"/>
</dbReference>
<keyword evidence="4" id="KW-1185">Reference proteome</keyword>
<name>A0ABW8ZCD1_9BURK</name>
<evidence type="ECO:0000259" key="2">
    <source>
        <dbReference type="Pfam" id="PF01738"/>
    </source>
</evidence>
<sequence>MKQEPKLICPYHYKHISIYKILAAIVVCMVSIGSARATSIMPVPPPDDGRGSTIAFESVTPKRIKDFVERTVDNKASITGRLTFPGAMTSTVPAVVILHGSSGVNPGEMVWAQRLNSMGFASFVVDSFTGRGVTNTEADQTQLSMAAGMADAYFALRLLAADPRIDKKKISVMGFSRGGIAALYSALEPFRRAVIEEDLHFAAHIAFYPGCGIHYTSAHLDGAPILMLLGGKDNYTPAAPCAEYANDLRKQGAQVTLKTYPDAYHGFDRPTRLHVVKSATSARECHGSYDLDTNKFTMRKDEQILSGAEATAESKRCLSYGVMLGGDALGREQSPLDVAAFLKSVFDSGP</sequence>
<dbReference type="Pfam" id="PF01738">
    <property type="entry name" value="DLH"/>
    <property type="match status" value="1"/>
</dbReference>
<dbReference type="SUPFAM" id="SSF53474">
    <property type="entry name" value="alpha/beta-Hydrolases"/>
    <property type="match status" value="1"/>
</dbReference>
<gene>
    <name evidence="3" type="ORF">PQR63_19925</name>
</gene>
<organism evidence="3 4">
    <name type="scientific">Herbaspirillum rhizosphaerae</name>
    <dbReference type="NCBI Taxonomy" id="346179"/>
    <lineage>
        <taxon>Bacteria</taxon>
        <taxon>Pseudomonadati</taxon>
        <taxon>Pseudomonadota</taxon>
        <taxon>Betaproteobacteria</taxon>
        <taxon>Burkholderiales</taxon>
        <taxon>Oxalobacteraceae</taxon>
        <taxon>Herbaspirillum</taxon>
    </lineage>
</organism>
<dbReference type="InterPro" id="IPR002925">
    <property type="entry name" value="Dienelactn_hydro"/>
</dbReference>
<feature type="domain" description="Dienelactone hydrolase" evidence="2">
    <location>
        <begin position="88"/>
        <end position="279"/>
    </location>
</feature>
<dbReference type="PANTHER" id="PTHR22946:SF9">
    <property type="entry name" value="POLYKETIDE TRANSFERASE AF380"/>
    <property type="match status" value="1"/>
</dbReference>